<dbReference type="Gramene" id="rna27884">
    <property type="protein sequence ID" value="RHN64995.1"/>
    <property type="gene ID" value="gene27884"/>
</dbReference>
<dbReference type="HOGENOM" id="CLU_027757_0_0_1"/>
<feature type="transmembrane region" description="Helical" evidence="1">
    <location>
        <begin position="144"/>
        <end position="163"/>
    </location>
</feature>
<dbReference type="Pfam" id="PF14476">
    <property type="entry name" value="Chloroplast_duf"/>
    <property type="match status" value="1"/>
</dbReference>
<dbReference type="AlphaFoldDB" id="G7JJ99"/>
<dbReference type="Proteomes" id="UP000002051">
    <property type="component" value="Chromosome 4"/>
</dbReference>
<name>G7JJ99_MEDTR</name>
<dbReference type="Proteomes" id="UP000265566">
    <property type="component" value="Chromosome 4"/>
</dbReference>
<dbReference type="STRING" id="3880.G7JJ99"/>
<evidence type="ECO:0000313" key="6">
    <source>
        <dbReference type="Proteomes" id="UP000265566"/>
    </source>
</evidence>
<keyword evidence="1" id="KW-1133">Transmembrane helix</keyword>
<evidence type="ECO:0000313" key="4">
    <source>
        <dbReference type="EnsemblPlants" id="AES92656"/>
    </source>
</evidence>
<dbReference type="PaxDb" id="3880-AES92656"/>
<reference evidence="3" key="5">
    <citation type="journal article" date="2018" name="Nat. Plants">
        <title>Whole-genome landscape of Medicago truncatula symbiotic genes.</title>
        <authorList>
            <person name="Pecrix Y."/>
            <person name="Gamas P."/>
            <person name="Carrere S."/>
        </authorList>
    </citation>
    <scope>NUCLEOTIDE SEQUENCE</scope>
    <source>
        <tissue evidence="3">Leaves</tissue>
    </source>
</reference>
<gene>
    <name evidence="2" type="ordered locus">MTR_4g132390</name>
    <name evidence="3" type="ORF">MtrunA17_Chr4g0075161</name>
</gene>
<keyword evidence="1" id="KW-0812">Transmembrane</keyword>
<dbReference type="PANTHER" id="PTHR33358:SF17">
    <property type="entry name" value="PLANT-LIKE PROTEIN, PUTATIVE-RELATED"/>
    <property type="match status" value="1"/>
</dbReference>
<dbReference type="EMBL" id="PSQE01000004">
    <property type="protein sequence ID" value="RHN64995.1"/>
    <property type="molecule type" value="Genomic_DNA"/>
</dbReference>
<dbReference type="OMA" id="VINRTHN"/>
<dbReference type="EMBL" id="CM001220">
    <property type="protein sequence ID" value="AES92656.1"/>
    <property type="molecule type" value="Genomic_DNA"/>
</dbReference>
<reference evidence="2 5" key="1">
    <citation type="journal article" date="2011" name="Nature">
        <title>The Medicago genome provides insight into the evolution of rhizobial symbioses.</title>
        <authorList>
            <person name="Young N.D."/>
            <person name="Debelle F."/>
            <person name="Oldroyd G.E."/>
            <person name="Geurts R."/>
            <person name="Cannon S.B."/>
            <person name="Udvardi M.K."/>
            <person name="Benedito V.A."/>
            <person name="Mayer K.F."/>
            <person name="Gouzy J."/>
            <person name="Schoof H."/>
            <person name="Van de Peer Y."/>
            <person name="Proost S."/>
            <person name="Cook D.R."/>
            <person name="Meyers B.C."/>
            <person name="Spannagl M."/>
            <person name="Cheung F."/>
            <person name="De Mita S."/>
            <person name="Krishnakumar V."/>
            <person name="Gundlach H."/>
            <person name="Zhou S."/>
            <person name="Mudge J."/>
            <person name="Bharti A.K."/>
            <person name="Murray J.D."/>
            <person name="Naoumkina M.A."/>
            <person name="Rosen B."/>
            <person name="Silverstein K.A."/>
            <person name="Tang H."/>
            <person name="Rombauts S."/>
            <person name="Zhao P.X."/>
            <person name="Zhou P."/>
            <person name="Barbe V."/>
            <person name="Bardou P."/>
            <person name="Bechner M."/>
            <person name="Bellec A."/>
            <person name="Berger A."/>
            <person name="Berges H."/>
            <person name="Bidwell S."/>
            <person name="Bisseling T."/>
            <person name="Choisne N."/>
            <person name="Couloux A."/>
            <person name="Denny R."/>
            <person name="Deshpande S."/>
            <person name="Dai X."/>
            <person name="Doyle J.J."/>
            <person name="Dudez A.M."/>
            <person name="Farmer A.D."/>
            <person name="Fouteau S."/>
            <person name="Franken C."/>
            <person name="Gibelin C."/>
            <person name="Gish J."/>
            <person name="Goldstein S."/>
            <person name="Gonzalez A.J."/>
            <person name="Green P.J."/>
            <person name="Hallab A."/>
            <person name="Hartog M."/>
            <person name="Hua A."/>
            <person name="Humphray S.J."/>
            <person name="Jeong D.H."/>
            <person name="Jing Y."/>
            <person name="Jocker A."/>
            <person name="Kenton S.M."/>
            <person name="Kim D.J."/>
            <person name="Klee K."/>
            <person name="Lai H."/>
            <person name="Lang C."/>
            <person name="Lin S."/>
            <person name="Macmil S.L."/>
            <person name="Magdelenat G."/>
            <person name="Matthews L."/>
            <person name="McCorrison J."/>
            <person name="Monaghan E.L."/>
            <person name="Mun J.H."/>
            <person name="Najar F.Z."/>
            <person name="Nicholson C."/>
            <person name="Noirot C."/>
            <person name="O'Bleness M."/>
            <person name="Paule C.R."/>
            <person name="Poulain J."/>
            <person name="Prion F."/>
            <person name="Qin B."/>
            <person name="Qu C."/>
            <person name="Retzel E.F."/>
            <person name="Riddle C."/>
            <person name="Sallet E."/>
            <person name="Samain S."/>
            <person name="Samson N."/>
            <person name="Sanders I."/>
            <person name="Saurat O."/>
            <person name="Scarpelli C."/>
            <person name="Schiex T."/>
            <person name="Segurens B."/>
            <person name="Severin A.J."/>
            <person name="Sherrier D.J."/>
            <person name="Shi R."/>
            <person name="Sims S."/>
            <person name="Singer S.R."/>
            <person name="Sinharoy S."/>
            <person name="Sterck L."/>
            <person name="Viollet A."/>
            <person name="Wang B.B."/>
            <person name="Wang K."/>
            <person name="Wang M."/>
            <person name="Wang X."/>
            <person name="Warfsmann J."/>
            <person name="Weissenbach J."/>
            <person name="White D.D."/>
            <person name="White J.D."/>
            <person name="Wiley G.B."/>
            <person name="Wincker P."/>
            <person name="Xing Y."/>
            <person name="Yang L."/>
            <person name="Yao Z."/>
            <person name="Ying F."/>
            <person name="Zhai J."/>
            <person name="Zhou L."/>
            <person name="Zuber A."/>
            <person name="Denarie J."/>
            <person name="Dixon R.A."/>
            <person name="May G.D."/>
            <person name="Schwartz D.C."/>
            <person name="Rogers J."/>
            <person name="Quetier F."/>
            <person name="Town C.D."/>
            <person name="Roe B.A."/>
        </authorList>
    </citation>
    <scope>NUCLEOTIDE SEQUENCE [LARGE SCALE GENOMIC DNA]</scope>
    <source>
        <strain evidence="2">A17</strain>
        <strain evidence="4 5">cv. Jemalong A17</strain>
    </source>
</reference>
<organism evidence="2 5">
    <name type="scientific">Medicago truncatula</name>
    <name type="common">Barrel medic</name>
    <name type="synonym">Medicago tribuloides</name>
    <dbReference type="NCBI Taxonomy" id="3880"/>
    <lineage>
        <taxon>Eukaryota</taxon>
        <taxon>Viridiplantae</taxon>
        <taxon>Streptophyta</taxon>
        <taxon>Embryophyta</taxon>
        <taxon>Tracheophyta</taxon>
        <taxon>Spermatophyta</taxon>
        <taxon>Magnoliopsida</taxon>
        <taxon>eudicotyledons</taxon>
        <taxon>Gunneridae</taxon>
        <taxon>Pentapetalae</taxon>
        <taxon>rosids</taxon>
        <taxon>fabids</taxon>
        <taxon>Fabales</taxon>
        <taxon>Fabaceae</taxon>
        <taxon>Papilionoideae</taxon>
        <taxon>50 kb inversion clade</taxon>
        <taxon>NPAAA clade</taxon>
        <taxon>Hologalegina</taxon>
        <taxon>IRL clade</taxon>
        <taxon>Trifolieae</taxon>
        <taxon>Medicago</taxon>
    </lineage>
</organism>
<dbReference type="eggNOG" id="ENOG502QXI0">
    <property type="taxonomic scope" value="Eukaryota"/>
</dbReference>
<feature type="transmembrane region" description="Helical" evidence="1">
    <location>
        <begin position="300"/>
        <end position="318"/>
    </location>
</feature>
<evidence type="ECO:0000313" key="2">
    <source>
        <dbReference type="EMBL" id="AES92656.1"/>
    </source>
</evidence>
<reference evidence="2 5" key="2">
    <citation type="journal article" date="2014" name="BMC Genomics">
        <title>An improved genome release (version Mt4.0) for the model legume Medicago truncatula.</title>
        <authorList>
            <person name="Tang H."/>
            <person name="Krishnakumar V."/>
            <person name="Bidwell S."/>
            <person name="Rosen B."/>
            <person name="Chan A."/>
            <person name="Zhou S."/>
            <person name="Gentzbittel L."/>
            <person name="Childs K.L."/>
            <person name="Yandell M."/>
            <person name="Gundlach H."/>
            <person name="Mayer K.F."/>
            <person name="Schwartz D.C."/>
            <person name="Town C.D."/>
        </authorList>
    </citation>
    <scope>GENOME REANNOTATION</scope>
    <source>
        <strain evidence="4 5">cv. Jemalong A17</strain>
    </source>
</reference>
<feature type="transmembrane region" description="Helical" evidence="1">
    <location>
        <begin position="324"/>
        <end position="343"/>
    </location>
</feature>
<dbReference type="PANTHER" id="PTHR33358">
    <property type="entry name" value="F-BOX PROTEIN WITH A DOMAIN PROTEIN"/>
    <property type="match status" value="1"/>
</dbReference>
<dbReference type="EnsemblPlants" id="AES92656">
    <property type="protein sequence ID" value="AES92656"/>
    <property type="gene ID" value="MTR_4g132390"/>
</dbReference>
<dbReference type="InterPro" id="IPR027949">
    <property type="entry name" value="Chloroplast_duf"/>
</dbReference>
<keyword evidence="1" id="KW-0472">Membrane</keyword>
<reference evidence="4" key="3">
    <citation type="submission" date="2015-04" db="UniProtKB">
        <authorList>
            <consortium name="EnsemblPlants"/>
        </authorList>
    </citation>
    <scope>IDENTIFICATION</scope>
    <source>
        <strain evidence="4">cv. Jemalong A17</strain>
    </source>
</reference>
<evidence type="ECO:0000313" key="3">
    <source>
        <dbReference type="EMBL" id="RHN64995.1"/>
    </source>
</evidence>
<feature type="transmembrane region" description="Helical" evidence="1">
    <location>
        <begin position="114"/>
        <end position="138"/>
    </location>
</feature>
<proteinExistence type="predicted"/>
<evidence type="ECO:0000256" key="1">
    <source>
        <dbReference type="SAM" id="Phobius"/>
    </source>
</evidence>
<evidence type="ECO:0000313" key="5">
    <source>
        <dbReference type="Proteomes" id="UP000002051"/>
    </source>
</evidence>
<keyword evidence="5" id="KW-1185">Reference proteome</keyword>
<reference evidence="6" key="4">
    <citation type="journal article" date="2018" name="Nat. Plants">
        <title>Whole-genome landscape of Medicago truncatula symbiotic genes.</title>
        <authorList>
            <person name="Pecrix Y."/>
            <person name="Staton S.E."/>
            <person name="Sallet E."/>
            <person name="Lelandais-Briere C."/>
            <person name="Moreau S."/>
            <person name="Carrere S."/>
            <person name="Blein T."/>
            <person name="Jardinaud M.F."/>
            <person name="Latrasse D."/>
            <person name="Zouine M."/>
            <person name="Zahm M."/>
            <person name="Kreplak J."/>
            <person name="Mayjonade B."/>
            <person name="Satge C."/>
            <person name="Perez M."/>
            <person name="Cauet S."/>
            <person name="Marande W."/>
            <person name="Chantry-Darmon C."/>
            <person name="Lopez-Roques C."/>
            <person name="Bouchez O."/>
            <person name="Berard A."/>
            <person name="Debelle F."/>
            <person name="Munos S."/>
            <person name="Bendahmane A."/>
            <person name="Berges H."/>
            <person name="Niebel A."/>
            <person name="Buitink J."/>
            <person name="Frugier F."/>
            <person name="Benhamed M."/>
            <person name="Crespi M."/>
            <person name="Gouzy J."/>
            <person name="Gamas P."/>
        </authorList>
    </citation>
    <scope>NUCLEOTIDE SEQUENCE [LARGE SCALE GENOMIC DNA]</scope>
    <source>
        <strain evidence="6">cv. Jemalong A17</strain>
    </source>
</reference>
<accession>G7JJ99</accession>
<protein>
    <submittedName>
        <fullName evidence="2">F-box plant-like protein, putative</fullName>
    </submittedName>
    <submittedName>
        <fullName evidence="3">Putative petal formation-expressed</fullName>
    </submittedName>
</protein>
<sequence>MASMHTSTSSFSFLSSKRGNVNASIHFPRPNSLLPKNRIPTAKLVEGLTFKDSVPSLLLEKNVINRTHNLHHDLSNSSINNSNTVQLYAILDSVSDRIEMHKNIGEQRQNWNNLLLNNINMITLTATTLTCIAAATGADGAQLLALKLSSTLLFSAATGMLLIMNKIQPSQLAEEQRNATRLFKQLWTQIQTKINLGNLITEEDVESSLEKVLALDKAYPLPLLGAMLEKFPAKYEPSVWWPAKRKEGNAEESKKRKNSKNGWSEELEMEMREVIEVVKSKDIEDYERLGNIALKINKSMAIAGPLLTGIAAIGSAFVGNDDGFWSAMVPVMAGSMACAINGFEHGGQVGMVFEMYRNCGGFFKMFGESIESTLEEKDLEKRENGEIFEMKMALMLGRSVSELRQLASKSAACCMEGISIDEFASKLF</sequence>